<feature type="region of interest" description="Disordered" evidence="1">
    <location>
        <begin position="195"/>
        <end position="287"/>
    </location>
</feature>
<keyword evidence="5" id="KW-1185">Reference proteome</keyword>
<evidence type="ECO:0000256" key="2">
    <source>
        <dbReference type="SAM" id="SignalP"/>
    </source>
</evidence>
<proteinExistence type="predicted"/>
<dbReference type="EMBL" id="JBICBT010000492">
    <property type="protein sequence ID" value="KAL3111741.1"/>
    <property type="molecule type" value="Genomic_DNA"/>
</dbReference>
<dbReference type="AlphaFoldDB" id="A0ABD2L983"/>
<feature type="compositionally biased region" description="Basic and acidic residues" evidence="1">
    <location>
        <begin position="229"/>
        <end position="245"/>
    </location>
</feature>
<dbReference type="InterPro" id="IPR013320">
    <property type="entry name" value="ConA-like_dom_sf"/>
</dbReference>
<keyword evidence="2" id="KW-0732">Signal</keyword>
<dbReference type="Proteomes" id="UP001620626">
    <property type="component" value="Unassembled WGS sequence"/>
</dbReference>
<dbReference type="SUPFAM" id="SSF49899">
    <property type="entry name" value="Concanavalin A-like lectins/glucanases"/>
    <property type="match status" value="1"/>
</dbReference>
<feature type="compositionally biased region" description="Basic and acidic residues" evidence="1">
    <location>
        <begin position="703"/>
        <end position="723"/>
    </location>
</feature>
<feature type="signal peptide" evidence="2">
    <location>
        <begin position="1"/>
        <end position="25"/>
    </location>
</feature>
<accession>A0ABD2L983</accession>
<evidence type="ECO:0000313" key="4">
    <source>
        <dbReference type="EMBL" id="KAL3111741.1"/>
    </source>
</evidence>
<organism evidence="4 5">
    <name type="scientific">Heterodera trifolii</name>
    <dbReference type="NCBI Taxonomy" id="157864"/>
    <lineage>
        <taxon>Eukaryota</taxon>
        <taxon>Metazoa</taxon>
        <taxon>Ecdysozoa</taxon>
        <taxon>Nematoda</taxon>
        <taxon>Chromadorea</taxon>
        <taxon>Rhabditida</taxon>
        <taxon>Tylenchina</taxon>
        <taxon>Tylenchomorpha</taxon>
        <taxon>Tylenchoidea</taxon>
        <taxon>Heteroderidae</taxon>
        <taxon>Heteroderinae</taxon>
        <taxon>Heterodera</taxon>
    </lineage>
</organism>
<dbReference type="Gene3D" id="2.60.120.200">
    <property type="match status" value="1"/>
</dbReference>
<feature type="region of interest" description="Disordered" evidence="1">
    <location>
        <begin position="683"/>
        <end position="723"/>
    </location>
</feature>
<dbReference type="PROSITE" id="PS50060">
    <property type="entry name" value="MAM_2"/>
    <property type="match status" value="1"/>
</dbReference>
<protein>
    <recommendedName>
        <fullName evidence="3">MAM domain-containing protein</fullName>
    </recommendedName>
</protein>
<gene>
    <name evidence="4" type="ORF">niasHT_011028</name>
</gene>
<evidence type="ECO:0000259" key="3">
    <source>
        <dbReference type="PROSITE" id="PS50060"/>
    </source>
</evidence>
<sequence length="723" mass="79752">MPLALCPFPFFVLSLFFPFFSFVLSSSFDCSFEPGPSNAKGFCAWRPKNGQSALLWHNGDAVIVDAANSLVHSAGGAVNRFAYAQGHFDSPSEGSLRSPLVVDRLEEPGELTLSYWKASASPSLDICVEEDELEPLRCVDTIQGPGQKRWVRRAVELPKARKAFRVVLRARNLLSAEDIVGVDDVRLLTSAQTQGVNNGISEGDTAPKNPFDGLDDEQMEQAQKQQQRKGTDKLAQKKTGEEQQHKQQKSPIRPQIRLSPSFAQSMRPSAHANDQSLDPPMPSTDRLSLLPLHSAVSPKLLAGNAQKASEATHCRAVSCSFLDGNCLWQLGPGWHNNSEGSLSIQSPAQFSQLSSALFKPALTSSVDFDLWMSENTEMSVVEKAIGKEDEGTDFLLFTRHGATDGGWHRFRVPLRPSFSPVHLIFRTKIEERMLQIHADSEFVSISNLKLVNGDGDEIGCETVGEEEAAKLLKTFPALEAMPGPSPLAPNLPYDTDDGFGMHQPAPLQLPSQFPLPPPLLVVPSPSFPSQFVVPPLSPPMGPPSAPFNPFSPMFEGILPIVPLRDNPPRLTALMDAPIQQRERFRQQQLMAPMTTKGMAFLAEEEDRVTTAEEPQGLLPIGTKTADEGTAQNPSDESVEDDGKRRHQLKRVIRPESYVREISTNNAPLLVLPKGRKWGRKGQMNVKNAEEGEEGKGWPMMEMGIREQRGKGKSERGDEFRRRH</sequence>
<feature type="domain" description="MAM" evidence="3">
    <location>
        <begin position="28"/>
        <end position="195"/>
    </location>
</feature>
<dbReference type="Pfam" id="PF00629">
    <property type="entry name" value="MAM"/>
    <property type="match status" value="1"/>
</dbReference>
<feature type="compositionally biased region" description="Polar residues" evidence="1">
    <location>
        <begin position="261"/>
        <end position="276"/>
    </location>
</feature>
<feature type="region of interest" description="Disordered" evidence="1">
    <location>
        <begin position="610"/>
        <end position="646"/>
    </location>
</feature>
<comment type="caution">
    <text evidence="4">The sequence shown here is derived from an EMBL/GenBank/DDBJ whole genome shotgun (WGS) entry which is preliminary data.</text>
</comment>
<feature type="chain" id="PRO_5044822886" description="MAM domain-containing protein" evidence="2">
    <location>
        <begin position="26"/>
        <end position="723"/>
    </location>
</feature>
<reference evidence="4 5" key="1">
    <citation type="submission" date="2024-10" db="EMBL/GenBank/DDBJ databases">
        <authorList>
            <person name="Kim D."/>
        </authorList>
    </citation>
    <scope>NUCLEOTIDE SEQUENCE [LARGE SCALE GENOMIC DNA]</scope>
    <source>
        <strain evidence="4">BH-2024</strain>
    </source>
</reference>
<evidence type="ECO:0000313" key="5">
    <source>
        <dbReference type="Proteomes" id="UP001620626"/>
    </source>
</evidence>
<name>A0ABD2L983_9BILA</name>
<dbReference type="InterPro" id="IPR000998">
    <property type="entry name" value="MAM_dom"/>
</dbReference>
<dbReference type="SMART" id="SM00137">
    <property type="entry name" value="MAM"/>
    <property type="match status" value="1"/>
</dbReference>
<evidence type="ECO:0000256" key="1">
    <source>
        <dbReference type="SAM" id="MobiDB-lite"/>
    </source>
</evidence>